<dbReference type="EMBL" id="CAADHO010000004">
    <property type="protein sequence ID" value="VFQ44886.1"/>
    <property type="molecule type" value="Genomic_DNA"/>
</dbReference>
<keyword evidence="1" id="KW-0732">Signal</keyword>
<protein>
    <submittedName>
        <fullName evidence="2">Uncharacterized protein</fullName>
    </submittedName>
</protein>
<feature type="chain" id="PRO_5020495120" evidence="1">
    <location>
        <begin position="28"/>
        <end position="145"/>
    </location>
</feature>
<dbReference type="AlphaFoldDB" id="A0A4U8YLP8"/>
<dbReference type="RefSeq" id="WP_180140881.1">
    <property type="nucleotide sequence ID" value="NZ_CAADHO010000004.1"/>
</dbReference>
<feature type="signal peptide" evidence="1">
    <location>
        <begin position="1"/>
        <end position="27"/>
    </location>
</feature>
<dbReference type="Proteomes" id="UP000507962">
    <property type="component" value="Unassembled WGS sequence"/>
</dbReference>
<evidence type="ECO:0000313" key="2">
    <source>
        <dbReference type="EMBL" id="VFQ44886.1"/>
    </source>
</evidence>
<keyword evidence="3" id="KW-1185">Reference proteome</keyword>
<proteinExistence type="predicted"/>
<name>A0A4U8YLP8_9BACT</name>
<evidence type="ECO:0000313" key="3">
    <source>
        <dbReference type="Proteomes" id="UP000507962"/>
    </source>
</evidence>
<reference evidence="2 3" key="1">
    <citation type="submission" date="2019-03" db="EMBL/GenBank/DDBJ databases">
        <authorList>
            <person name="Nijsse B."/>
        </authorList>
    </citation>
    <scope>NUCLEOTIDE SEQUENCE [LARGE SCALE GENOMIC DNA]</scope>
    <source>
        <strain evidence="2">Desulfoluna butyratoxydans MSL71</strain>
    </source>
</reference>
<sequence>MTSRLNLPGLACFLLAVLVFAPCPAMASDGAAMKMPVEGTCDDTYVLLEGVCVSQSALQTDPVTLLEKINAFKKNADDPNASVPISATTDDNPTCARYKKMIDDYLKQGVMTYNPETGKMESMRGEAAEEAIREAREYVDTFCND</sequence>
<gene>
    <name evidence="2" type="ORF">MSL71_25430</name>
</gene>
<evidence type="ECO:0000256" key="1">
    <source>
        <dbReference type="SAM" id="SignalP"/>
    </source>
</evidence>
<accession>A0A4U8YLP8</accession>
<organism evidence="2 3">
    <name type="scientific">Desulfoluna butyratoxydans</name>
    <dbReference type="NCBI Taxonomy" id="231438"/>
    <lineage>
        <taxon>Bacteria</taxon>
        <taxon>Pseudomonadati</taxon>
        <taxon>Thermodesulfobacteriota</taxon>
        <taxon>Desulfobacteria</taxon>
        <taxon>Desulfobacterales</taxon>
        <taxon>Desulfolunaceae</taxon>
        <taxon>Desulfoluna</taxon>
    </lineage>
</organism>